<reference evidence="1 2" key="1">
    <citation type="submission" date="2019-08" db="EMBL/GenBank/DDBJ databases">
        <title>Complete genome sequence of Candidatus Uab amorphum.</title>
        <authorList>
            <person name="Shiratori T."/>
            <person name="Suzuki S."/>
            <person name="Kakizawa Y."/>
            <person name="Ishida K."/>
        </authorList>
    </citation>
    <scope>NUCLEOTIDE SEQUENCE [LARGE SCALE GENOMIC DNA]</scope>
    <source>
        <strain evidence="1 2">SRT547</strain>
    </source>
</reference>
<keyword evidence="2" id="KW-1185">Reference proteome</keyword>
<gene>
    <name evidence="1" type="ORF">UABAM_03850</name>
</gene>
<dbReference type="SUPFAM" id="SSF53649">
    <property type="entry name" value="Alkaline phosphatase-like"/>
    <property type="match status" value="1"/>
</dbReference>
<protein>
    <recommendedName>
        <fullName evidence="3">Metalloenzyme domain-containing protein</fullName>
    </recommendedName>
</protein>
<dbReference type="EMBL" id="AP019860">
    <property type="protein sequence ID" value="BBM85481.1"/>
    <property type="molecule type" value="Genomic_DNA"/>
</dbReference>
<dbReference type="InterPro" id="IPR017850">
    <property type="entry name" value="Alkaline_phosphatase_core_sf"/>
</dbReference>
<sequence>MNRREFMKNAALSLCALSIPVVGRKAFGADSDPIVLEKKEIAGIPKFEIPKTQLAIPQTSYCKRVVFVRYGGGVRRQETISPKTESPFFYHGLLKEGTLFSNVWIDRESITGHAQGSLYTMTGRFDNYKGQPFDVEYTPLYPTFAEYVHKGLKTTSTDCIMINNSDNMSTEFFGFSEHKDYGLAHAPILLSEWALMVRRLERNLQKATGSNRNKLLQKQKELLQQLYRAEIPSDPKTTELIDRLDKEHGERPPLGDELVAELAVRALRELKPRYLQVHLQDSDYVHWGPGQLYRRGVRRMDTALRRIWETIQSNNELRDETALVVVPDHGRNMHGSRRIPYQHHDTEDPGSHEIFAFFAGPGIPRGVRIDQSLPQIDATATMGALLGVATPYVHGKVMEGVIS</sequence>
<dbReference type="Gene3D" id="3.40.720.10">
    <property type="entry name" value="Alkaline Phosphatase, subunit A"/>
    <property type="match status" value="1"/>
</dbReference>
<accession>A0A5S9IQA1</accession>
<dbReference type="KEGG" id="uam:UABAM_03850"/>
<name>A0A5S9IQA1_UABAM</name>
<evidence type="ECO:0008006" key="3">
    <source>
        <dbReference type="Google" id="ProtNLM"/>
    </source>
</evidence>
<organism evidence="1 2">
    <name type="scientific">Uabimicrobium amorphum</name>
    <dbReference type="NCBI Taxonomy" id="2596890"/>
    <lineage>
        <taxon>Bacteria</taxon>
        <taxon>Pseudomonadati</taxon>
        <taxon>Planctomycetota</taxon>
        <taxon>Candidatus Uabimicrobiia</taxon>
        <taxon>Candidatus Uabimicrobiales</taxon>
        <taxon>Candidatus Uabimicrobiaceae</taxon>
        <taxon>Candidatus Uabimicrobium</taxon>
    </lineage>
</organism>
<evidence type="ECO:0000313" key="2">
    <source>
        <dbReference type="Proteomes" id="UP000326354"/>
    </source>
</evidence>
<evidence type="ECO:0000313" key="1">
    <source>
        <dbReference type="EMBL" id="BBM85481.1"/>
    </source>
</evidence>
<dbReference type="AlphaFoldDB" id="A0A5S9IQA1"/>
<dbReference type="Proteomes" id="UP000326354">
    <property type="component" value="Chromosome"/>
</dbReference>
<dbReference type="OrthoDB" id="9791578at2"/>
<dbReference type="RefSeq" id="WP_151969580.1">
    <property type="nucleotide sequence ID" value="NZ_AP019860.1"/>
</dbReference>
<proteinExistence type="predicted"/>